<keyword evidence="1" id="KW-1133">Transmembrane helix</keyword>
<keyword evidence="1" id="KW-0812">Transmembrane</keyword>
<feature type="transmembrane region" description="Helical" evidence="1">
    <location>
        <begin position="183"/>
        <end position="199"/>
    </location>
</feature>
<evidence type="ECO:0000313" key="4">
    <source>
        <dbReference type="Proteomes" id="UP000253850"/>
    </source>
</evidence>
<dbReference type="Proteomes" id="UP000289193">
    <property type="component" value="Unassembled WGS sequence"/>
</dbReference>
<proteinExistence type="predicted"/>
<dbReference type="AlphaFoldDB" id="A0AAX2A8C1"/>
<evidence type="ECO:0000256" key="1">
    <source>
        <dbReference type="SAM" id="Phobius"/>
    </source>
</evidence>
<keyword evidence="1" id="KW-0472">Membrane</keyword>
<evidence type="ECO:0000313" key="3">
    <source>
        <dbReference type="EMBL" id="RXK10472.1"/>
    </source>
</evidence>
<reference evidence="2 4" key="2">
    <citation type="submission" date="2018-07" db="EMBL/GenBank/DDBJ databases">
        <title>Complete genome of the Arcobacter bivalviorum type strain LMG 26154.</title>
        <authorList>
            <person name="Miller W.G."/>
            <person name="Yee E."/>
            <person name="Bono J.L."/>
        </authorList>
    </citation>
    <scope>NUCLEOTIDE SEQUENCE [LARGE SCALE GENOMIC DNA]</scope>
    <source>
        <strain evidence="2 4">LMG 26154</strain>
    </source>
</reference>
<dbReference type="EMBL" id="CP031217">
    <property type="protein sequence ID" value="AXH12604.1"/>
    <property type="molecule type" value="Genomic_DNA"/>
</dbReference>
<name>A0AAX2A8C1_9BACT</name>
<gene>
    <name evidence="2" type="ORF">ABIV_1614</name>
    <name evidence="3" type="ORF">CRV05_04130</name>
</gene>
<dbReference type="EMBL" id="PDKM01000002">
    <property type="protein sequence ID" value="RXK10472.1"/>
    <property type="molecule type" value="Genomic_DNA"/>
</dbReference>
<dbReference type="RefSeq" id="WP_114839430.1">
    <property type="nucleotide sequence ID" value="NZ_CP031217.1"/>
</dbReference>
<feature type="transmembrane region" description="Helical" evidence="1">
    <location>
        <begin position="20"/>
        <end position="38"/>
    </location>
</feature>
<accession>A0AAX2A8C1</accession>
<protein>
    <submittedName>
        <fullName evidence="2">Membrane protein</fullName>
    </submittedName>
</protein>
<keyword evidence="5" id="KW-1185">Reference proteome</keyword>
<sequence length="200" mass="23282">MKKNKKLSVLLREWHRDLGYLVIGITIIYSLSGIILSVRDLHLFEKEYILTAKIEKSLQEERLKDKIVLAFDKNEEKKELPTHVLKKSVLNDFELLEENPELIKYQISRKKDMKFVTYYKNSGELIYSISAYPTFINVLVNAHKSSSEDKWAYLALAYSVILFFLAISAIFMVKGKYGFRQRGIYITLAGVALVLLFLYL</sequence>
<reference evidence="3 5" key="1">
    <citation type="submission" date="2017-10" db="EMBL/GenBank/DDBJ databases">
        <title>Genomics of the genus Arcobacter.</title>
        <authorList>
            <person name="Perez-Cataluna A."/>
            <person name="Figueras M.J."/>
        </authorList>
    </citation>
    <scope>NUCLEOTIDE SEQUENCE [LARGE SCALE GENOMIC DNA]</scope>
    <source>
        <strain evidence="3 5">CECT 7835</strain>
    </source>
</reference>
<evidence type="ECO:0000313" key="5">
    <source>
        <dbReference type="Proteomes" id="UP000289193"/>
    </source>
</evidence>
<feature type="transmembrane region" description="Helical" evidence="1">
    <location>
        <begin position="151"/>
        <end position="171"/>
    </location>
</feature>
<organism evidence="3 5">
    <name type="scientific">Halarcobacter bivalviorum</name>
    <dbReference type="NCBI Taxonomy" id="663364"/>
    <lineage>
        <taxon>Bacteria</taxon>
        <taxon>Pseudomonadati</taxon>
        <taxon>Campylobacterota</taxon>
        <taxon>Epsilonproteobacteria</taxon>
        <taxon>Campylobacterales</taxon>
        <taxon>Arcobacteraceae</taxon>
        <taxon>Halarcobacter</taxon>
    </lineage>
</organism>
<dbReference type="KEGG" id="hbv:ABIV_1614"/>
<dbReference type="Proteomes" id="UP000253850">
    <property type="component" value="Chromosome"/>
</dbReference>
<evidence type="ECO:0000313" key="2">
    <source>
        <dbReference type="EMBL" id="AXH12604.1"/>
    </source>
</evidence>